<comment type="similarity">
    <text evidence="16">Belongs to the cation transport ATPase (P-type) (TC 3.A.3) family. Type IB subfamily.</text>
</comment>
<feature type="transmembrane region" description="Helical" evidence="16">
    <location>
        <begin position="1154"/>
        <end position="1173"/>
    </location>
</feature>
<dbReference type="InterPro" id="IPR006122">
    <property type="entry name" value="HMA_Cu_ion-bd"/>
</dbReference>
<dbReference type="SUPFAM" id="SSF55008">
    <property type="entry name" value="HMA, heavy metal-associated domain"/>
    <property type="match status" value="4"/>
</dbReference>
<feature type="domain" description="HMA" evidence="17">
    <location>
        <begin position="387"/>
        <end position="453"/>
    </location>
</feature>
<dbReference type="PROSITE" id="PS50846">
    <property type="entry name" value="HMA_2"/>
    <property type="match status" value="4"/>
</dbReference>
<reference evidence="18 19" key="1">
    <citation type="journal article" date="2018" name="MBio">
        <title>Comparative Genomics Reveals the Core Gene Toolbox for the Fungus-Insect Symbiosis.</title>
        <authorList>
            <person name="Wang Y."/>
            <person name="Stata M."/>
            <person name="Wang W."/>
            <person name="Stajich J.E."/>
            <person name="White M.M."/>
            <person name="Moncalvo J.M."/>
        </authorList>
    </citation>
    <scope>NUCLEOTIDE SEQUENCE [LARGE SCALE GENOMIC DNA]</scope>
    <source>
        <strain evidence="18 19">SWE-8-4</strain>
    </source>
</reference>
<feature type="transmembrane region" description="Helical" evidence="16">
    <location>
        <begin position="1179"/>
        <end position="1202"/>
    </location>
</feature>
<sequence length="1335" mass="145532">METILYSIQGMTCQSCVKSITSLVNKIEGVHSCLVSLEHETAQITSLCLSDSLQATIIETIEDAGFVATLIPPTNNATTSALYQNNKLISSDPNQINSLYLDVFGMTCNSCVKSIKAAVEKLQGVFYIQVILSENRAVIDFNVERCSELLIISTIEDCGFDVIKSNNISPELTILEHWSYQLIGTPSQSTIQTITNDFKSLNGVQAISFNVECSTFYVKYNPNFVDCSQFTKLINQNASIIQLEDNKPSYSNFDKYLNTNVRLNSKSDTNLSSHNSVSTSPSLSYSQITDNTTQAGWVASYDIRGMSCASCVNLIERTVGGISQVSEVSVNLLAQQATIKYSGESSISTFIIQEIEKIGFTATERSNEKVQTVTKNGSVIKNSTNTVKADLILYGMTCSSCVNTIEDALSSLPGVKSISVSLQLRSATIKYDKRIIGIRDIVERVEELGFDATLDTKTGSAQIESLKRTQEILMWRKNAIFSLWLGVPTFFLAKVLPNFSFFNKILMTDIILGLPIGVFTEFILTTILIFTVGMQFFKRSYKALKSGYATMDVLVATGSGLAYVSSVLMLAYTVIKQHHAKAHCFFEAAALLIAFVSIGRYLENMAKGSASNALAELMTLTPSRALLILRDQDGEIIEEKLIASELVQIGDELRIYPGERIAADGHITEGSTEIDESTVTGEALPISKNVGDNVIAGTVNTSGSISIKCTQVGSDTALAQIVKLVEEAQVTKTPIQLFADRVSQYFVPMVLILGVLTFVFWMVFSTFPDSYKPQIFLDHVESTGSNFIVALQISVAVVVVACPCALGLSTPTAVMVGTGVGAKMGILIKGGDSLETAHNISTVIFDKTGTLTKGELDVSSIHNVPTISDHLFIALVGAAESRSEHSIGKSIYKYCLSILSKSNISSCTKVTDFRALVGMGVRCNVELLKTSPLFGLNAQPVYTVLIGNLKLMKLSQIEIPSSAIELIDENEKIGCTVLLVATNGEYSGLLALSDIIRPEAPSTVSALKAMNIKVIMVTGDQPQTAKYIAKSCGIDTVYAGISPSGKQDIVTYLQTQPPLKASRSIFSRIYTVFWNKRRKHEYQSIGNKSKVAMVGDGINDSPALAAADVGISICSGTHVAMEAATMVLMRKDIFDVVVCLDLSKTIFRRIRINYFWACLYNFIGIPVAMGFFLPLKIELSPVFAGAAMAMSSLSVMASSLLLKLYQKPIYKVTNTLENCEPQIMNEEAIQSQTLLASYSGDVSPTLTDASYRKSPVPVDSMFTTPHLTPKNANKTIDESHFWSAINSNTSNMWDEDKSRTEGQFLELSTFATKSNLDDENSENFANSKFNDNNAF</sequence>
<dbReference type="PRINTS" id="PR00119">
    <property type="entry name" value="CATATPASE"/>
</dbReference>
<evidence type="ECO:0000256" key="11">
    <source>
        <dbReference type="ARBA" id="ARBA00022989"/>
    </source>
</evidence>
<evidence type="ECO:0000256" key="16">
    <source>
        <dbReference type="RuleBase" id="RU362081"/>
    </source>
</evidence>
<feature type="domain" description="HMA" evidence="17">
    <location>
        <begin position="97"/>
        <end position="163"/>
    </location>
</feature>
<evidence type="ECO:0000256" key="15">
    <source>
        <dbReference type="ARBA" id="ARBA00080126"/>
    </source>
</evidence>
<keyword evidence="7 16" id="KW-0547">Nucleotide-binding</keyword>
<evidence type="ECO:0000256" key="6">
    <source>
        <dbReference type="ARBA" id="ARBA00022737"/>
    </source>
</evidence>
<evidence type="ECO:0000256" key="9">
    <source>
        <dbReference type="ARBA" id="ARBA00022840"/>
    </source>
</evidence>
<keyword evidence="6" id="KW-0677">Repeat</keyword>
<dbReference type="InterPro" id="IPR018303">
    <property type="entry name" value="ATPase_P-typ_P_site"/>
</dbReference>
<feature type="transmembrane region" description="Helical" evidence="16">
    <location>
        <begin position="745"/>
        <end position="767"/>
    </location>
</feature>
<dbReference type="GO" id="GO:0012505">
    <property type="term" value="C:endomembrane system"/>
    <property type="evidence" value="ECO:0007669"/>
    <property type="project" value="UniProtKB-SubCell"/>
</dbReference>
<evidence type="ECO:0000256" key="7">
    <source>
        <dbReference type="ARBA" id="ARBA00022741"/>
    </source>
</evidence>
<dbReference type="InterPro" id="IPR023214">
    <property type="entry name" value="HAD_sf"/>
</dbReference>
<dbReference type="PRINTS" id="PR00942">
    <property type="entry name" value="CUATPASEI"/>
</dbReference>
<keyword evidence="14 16" id="KW-0472">Membrane</keyword>
<keyword evidence="19" id="KW-1185">Reference proteome</keyword>
<feature type="transmembrane region" description="Helical" evidence="16">
    <location>
        <begin position="549"/>
        <end position="574"/>
    </location>
</feature>
<dbReference type="Pfam" id="PF00122">
    <property type="entry name" value="E1-E2_ATPase"/>
    <property type="match status" value="1"/>
</dbReference>
<keyword evidence="9 16" id="KW-0067">ATP-binding</keyword>
<dbReference type="SUPFAM" id="SSF81665">
    <property type="entry name" value="Calcium ATPase, transmembrane domain M"/>
    <property type="match status" value="1"/>
</dbReference>
<dbReference type="Pfam" id="PF00403">
    <property type="entry name" value="HMA"/>
    <property type="match status" value="4"/>
</dbReference>
<dbReference type="InterPro" id="IPR001757">
    <property type="entry name" value="P_typ_ATPase"/>
</dbReference>
<dbReference type="GO" id="GO:0016887">
    <property type="term" value="F:ATP hydrolysis activity"/>
    <property type="evidence" value="ECO:0007669"/>
    <property type="project" value="InterPro"/>
</dbReference>
<dbReference type="SFLD" id="SFLDS00003">
    <property type="entry name" value="Haloacid_Dehalogenase"/>
    <property type="match status" value="1"/>
</dbReference>
<dbReference type="InterPro" id="IPR044492">
    <property type="entry name" value="P_typ_ATPase_HD_dom"/>
</dbReference>
<evidence type="ECO:0000256" key="1">
    <source>
        <dbReference type="ARBA" id="ARBA00004127"/>
    </source>
</evidence>
<evidence type="ECO:0000256" key="12">
    <source>
        <dbReference type="ARBA" id="ARBA00023008"/>
    </source>
</evidence>
<dbReference type="NCBIfam" id="TIGR00003">
    <property type="entry name" value="copper ion binding protein"/>
    <property type="match status" value="4"/>
</dbReference>
<dbReference type="NCBIfam" id="TIGR01525">
    <property type="entry name" value="ATPase-IB_hvy"/>
    <property type="match status" value="1"/>
</dbReference>
<dbReference type="InterPro" id="IPR023298">
    <property type="entry name" value="ATPase_P-typ_TM_dom_sf"/>
</dbReference>
<dbReference type="PROSITE" id="PS01047">
    <property type="entry name" value="HMA_1"/>
    <property type="match status" value="4"/>
</dbReference>
<dbReference type="FunFam" id="3.30.70.100:FF:000001">
    <property type="entry name" value="ATPase copper transporting beta"/>
    <property type="match status" value="4"/>
</dbReference>
<dbReference type="SFLD" id="SFLDF00027">
    <property type="entry name" value="p-type_atpase"/>
    <property type="match status" value="1"/>
</dbReference>
<organism evidence="18 19">
    <name type="scientific">Smittium simulii</name>
    <dbReference type="NCBI Taxonomy" id="133385"/>
    <lineage>
        <taxon>Eukaryota</taxon>
        <taxon>Fungi</taxon>
        <taxon>Fungi incertae sedis</taxon>
        <taxon>Zoopagomycota</taxon>
        <taxon>Kickxellomycotina</taxon>
        <taxon>Harpellomycetes</taxon>
        <taxon>Harpellales</taxon>
        <taxon>Legeriomycetaceae</taxon>
        <taxon>Smittium</taxon>
    </lineage>
</organism>
<dbReference type="PROSITE" id="PS00154">
    <property type="entry name" value="ATPASE_E1_E2"/>
    <property type="match status" value="1"/>
</dbReference>
<dbReference type="Gene3D" id="3.40.50.1000">
    <property type="entry name" value="HAD superfamily/HAD-like"/>
    <property type="match status" value="1"/>
</dbReference>
<dbReference type="InterPro" id="IPR036412">
    <property type="entry name" value="HAD-like_sf"/>
</dbReference>
<dbReference type="GO" id="GO:0016020">
    <property type="term" value="C:membrane"/>
    <property type="evidence" value="ECO:0007669"/>
    <property type="project" value="UniProtKB-SubCell"/>
</dbReference>
<evidence type="ECO:0000313" key="19">
    <source>
        <dbReference type="Proteomes" id="UP000245383"/>
    </source>
</evidence>
<feature type="transmembrane region" description="Helical" evidence="16">
    <location>
        <begin position="580"/>
        <end position="602"/>
    </location>
</feature>
<dbReference type="SUPFAM" id="SSF56784">
    <property type="entry name" value="HAD-like"/>
    <property type="match status" value="1"/>
</dbReference>
<evidence type="ECO:0000256" key="3">
    <source>
        <dbReference type="ARBA" id="ARBA00022448"/>
    </source>
</evidence>
<evidence type="ECO:0000256" key="8">
    <source>
        <dbReference type="ARBA" id="ARBA00022796"/>
    </source>
</evidence>
<proteinExistence type="inferred from homology"/>
<dbReference type="Gene3D" id="2.70.150.10">
    <property type="entry name" value="Calcium-transporting ATPase, cytoplasmic transduction domain A"/>
    <property type="match status" value="1"/>
</dbReference>
<protein>
    <recommendedName>
        <fullName evidence="2">P-type Cu(+) transporter</fullName>
        <ecNumber evidence="2">7.2.2.8</ecNumber>
    </recommendedName>
    <alternativeName>
        <fullName evidence="15">Cu(2+)-ATPase</fullName>
    </alternativeName>
</protein>
<keyword evidence="5 16" id="KW-0479">Metal-binding</keyword>
<dbReference type="STRING" id="133385.A0A2T9Z040"/>
<feature type="transmembrane region" description="Helical" evidence="16">
    <location>
        <begin position="516"/>
        <end position="537"/>
    </location>
</feature>
<name>A0A2T9Z040_9FUNG</name>
<dbReference type="NCBIfam" id="TIGR01494">
    <property type="entry name" value="ATPase_P-type"/>
    <property type="match status" value="3"/>
</dbReference>
<dbReference type="CDD" id="cd00371">
    <property type="entry name" value="HMA"/>
    <property type="match status" value="4"/>
</dbReference>
<dbReference type="InterPro" id="IPR008250">
    <property type="entry name" value="ATPase_P-typ_transduc_dom_A_sf"/>
</dbReference>
<dbReference type="GO" id="GO:0005524">
    <property type="term" value="F:ATP binding"/>
    <property type="evidence" value="ECO:0007669"/>
    <property type="project" value="UniProtKB-UniRule"/>
</dbReference>
<evidence type="ECO:0000256" key="13">
    <source>
        <dbReference type="ARBA" id="ARBA00023065"/>
    </source>
</evidence>
<dbReference type="InterPro" id="IPR059000">
    <property type="entry name" value="ATPase_P-type_domA"/>
</dbReference>
<dbReference type="FunFam" id="3.40.50.1000:FF:000144">
    <property type="entry name" value="copper-transporting ATPase 1 isoform X2"/>
    <property type="match status" value="1"/>
</dbReference>
<dbReference type="Proteomes" id="UP000245383">
    <property type="component" value="Unassembled WGS sequence"/>
</dbReference>
<evidence type="ECO:0000256" key="5">
    <source>
        <dbReference type="ARBA" id="ARBA00022723"/>
    </source>
</evidence>
<keyword evidence="4 16" id="KW-0812">Transmembrane</keyword>
<dbReference type="EC" id="7.2.2.8" evidence="2"/>
<accession>A0A2T9Z040</accession>
<comment type="caution">
    <text evidence="18">The sequence shown here is derived from an EMBL/GenBank/DDBJ whole genome shotgun (WGS) entry which is preliminary data.</text>
</comment>
<dbReference type="InterPro" id="IPR036163">
    <property type="entry name" value="HMA_dom_sf"/>
</dbReference>
<dbReference type="OrthoDB" id="432719at2759"/>
<dbReference type="GO" id="GO:0140581">
    <property type="term" value="F:P-type monovalent copper transporter activity"/>
    <property type="evidence" value="ECO:0007669"/>
    <property type="project" value="UniProtKB-EC"/>
</dbReference>
<gene>
    <name evidence="18" type="ORF">BB561_000193</name>
</gene>
<evidence type="ECO:0000256" key="2">
    <source>
        <dbReference type="ARBA" id="ARBA00012517"/>
    </source>
</evidence>
<dbReference type="CDD" id="cd02094">
    <property type="entry name" value="P-type_ATPase_Cu-like"/>
    <property type="match status" value="1"/>
</dbReference>
<evidence type="ECO:0000256" key="4">
    <source>
        <dbReference type="ARBA" id="ARBA00022692"/>
    </source>
</evidence>
<dbReference type="Gene3D" id="3.30.70.100">
    <property type="match status" value="4"/>
</dbReference>
<keyword evidence="13" id="KW-0406">Ion transport</keyword>
<feature type="domain" description="HMA" evidence="17">
    <location>
        <begin position="297"/>
        <end position="363"/>
    </location>
</feature>
<dbReference type="PANTHER" id="PTHR46594:SF4">
    <property type="entry name" value="P-TYPE CATION-TRANSPORTING ATPASE"/>
    <property type="match status" value="1"/>
</dbReference>
<evidence type="ECO:0000256" key="10">
    <source>
        <dbReference type="ARBA" id="ARBA00022967"/>
    </source>
</evidence>
<keyword evidence="11 16" id="KW-1133">Transmembrane helix</keyword>
<keyword evidence="8" id="KW-0187">Copper transport</keyword>
<feature type="transmembrane region" description="Helical" evidence="16">
    <location>
        <begin position="787"/>
        <end position="808"/>
    </location>
</feature>
<dbReference type="SUPFAM" id="SSF81653">
    <property type="entry name" value="Calcium ATPase, transduction domain A"/>
    <property type="match status" value="1"/>
</dbReference>
<dbReference type="Pfam" id="PF00702">
    <property type="entry name" value="Hydrolase"/>
    <property type="match status" value="1"/>
</dbReference>
<dbReference type="SFLD" id="SFLDG00002">
    <property type="entry name" value="C1.7:_P-type_atpase_like"/>
    <property type="match status" value="1"/>
</dbReference>
<dbReference type="PANTHER" id="PTHR46594">
    <property type="entry name" value="P-TYPE CATION-TRANSPORTING ATPASE"/>
    <property type="match status" value="1"/>
</dbReference>
<dbReference type="EMBL" id="MBFR01000005">
    <property type="protein sequence ID" value="PVU97929.1"/>
    <property type="molecule type" value="Genomic_DNA"/>
</dbReference>
<dbReference type="InterPro" id="IPR023299">
    <property type="entry name" value="ATPase_P-typ_cyto_dom_N"/>
</dbReference>
<keyword evidence="10" id="KW-1278">Translocase</keyword>
<dbReference type="InterPro" id="IPR017969">
    <property type="entry name" value="Heavy-metal-associated_CS"/>
</dbReference>
<evidence type="ECO:0000259" key="17">
    <source>
        <dbReference type="PROSITE" id="PS50846"/>
    </source>
</evidence>
<evidence type="ECO:0000256" key="14">
    <source>
        <dbReference type="ARBA" id="ARBA00023136"/>
    </source>
</evidence>
<dbReference type="Gene3D" id="3.40.1110.10">
    <property type="entry name" value="Calcium-transporting ATPase, cytoplasmic domain N"/>
    <property type="match status" value="2"/>
</dbReference>
<dbReference type="FunFam" id="2.70.150.10:FF:000002">
    <property type="entry name" value="Copper-transporting ATPase 1, putative"/>
    <property type="match status" value="1"/>
</dbReference>
<dbReference type="InterPro" id="IPR006121">
    <property type="entry name" value="HMA_dom"/>
</dbReference>
<dbReference type="InterPro" id="IPR027256">
    <property type="entry name" value="P-typ_ATPase_IB"/>
</dbReference>
<dbReference type="GO" id="GO:0005507">
    <property type="term" value="F:copper ion binding"/>
    <property type="evidence" value="ECO:0007669"/>
    <property type="project" value="InterPro"/>
</dbReference>
<feature type="domain" description="HMA" evidence="17">
    <location>
        <begin position="2"/>
        <end position="69"/>
    </location>
</feature>
<comment type="subcellular location">
    <subcellularLocation>
        <location evidence="1">Endomembrane system</location>
        <topology evidence="1">Multi-pass membrane protein</topology>
    </subcellularLocation>
    <subcellularLocation>
        <location evidence="16">Membrane</location>
    </subcellularLocation>
</comment>
<keyword evidence="12" id="KW-0186">Copper</keyword>
<keyword evidence="3" id="KW-0813">Transport</keyword>
<evidence type="ECO:0000313" key="18">
    <source>
        <dbReference type="EMBL" id="PVU97929.1"/>
    </source>
</evidence>